<feature type="region of interest" description="Disordered" evidence="4">
    <location>
        <begin position="1"/>
        <end position="96"/>
    </location>
</feature>
<name>A0A9P5U6U0_9AGAR</name>
<evidence type="ECO:0000256" key="3">
    <source>
        <dbReference type="ARBA" id="ARBA00023242"/>
    </source>
</evidence>
<feature type="region of interest" description="Disordered" evidence="4">
    <location>
        <begin position="171"/>
        <end position="196"/>
    </location>
</feature>
<evidence type="ECO:0000256" key="4">
    <source>
        <dbReference type="SAM" id="MobiDB-lite"/>
    </source>
</evidence>
<dbReference type="Proteomes" id="UP000772434">
    <property type="component" value="Unassembled WGS sequence"/>
</dbReference>
<accession>A0A9P5U6U0</accession>
<evidence type="ECO:0000313" key="6">
    <source>
        <dbReference type="Proteomes" id="UP000772434"/>
    </source>
</evidence>
<dbReference type="InterPro" id="IPR036882">
    <property type="entry name" value="Alba-like_dom_sf"/>
</dbReference>
<dbReference type="GO" id="GO:0001682">
    <property type="term" value="P:tRNA 5'-leader removal"/>
    <property type="evidence" value="ECO:0007669"/>
    <property type="project" value="InterPro"/>
</dbReference>
<feature type="compositionally biased region" description="Basic and acidic residues" evidence="4">
    <location>
        <begin position="80"/>
        <end position="96"/>
    </location>
</feature>
<keyword evidence="2" id="KW-0819">tRNA processing</keyword>
<dbReference type="Pfam" id="PF12328">
    <property type="entry name" value="Rpp20"/>
    <property type="match status" value="1"/>
</dbReference>
<comment type="subcellular location">
    <subcellularLocation>
        <location evidence="1">Nucleus</location>
    </subcellularLocation>
</comment>
<dbReference type="InterPro" id="IPR014612">
    <property type="entry name" value="Pop7/Rpp20"/>
</dbReference>
<organism evidence="5 6">
    <name type="scientific">Rhodocollybia butyracea</name>
    <dbReference type="NCBI Taxonomy" id="206335"/>
    <lineage>
        <taxon>Eukaryota</taxon>
        <taxon>Fungi</taxon>
        <taxon>Dikarya</taxon>
        <taxon>Basidiomycota</taxon>
        <taxon>Agaricomycotina</taxon>
        <taxon>Agaricomycetes</taxon>
        <taxon>Agaricomycetidae</taxon>
        <taxon>Agaricales</taxon>
        <taxon>Marasmiineae</taxon>
        <taxon>Omphalotaceae</taxon>
        <taxon>Rhodocollybia</taxon>
    </lineage>
</organism>
<sequence length="196" mass="21357">MNSKKRGRNSPPVTETSKRLKITSADVSDTVFNAASSSNMPKDTQEQTKKENKQRIKKLAPARPFPSVPTSVSATGPRSAHSEGKKPHLPHAEDITGRDGYKTLHLSAMGAAIPLLLQLSLALPPILPFSSDEIHTEIITGTVEVQDELIPEEEEEDITYRTRGKSTLKVTIKIGDGKSSGGPPANSKRRRQKKNT</sequence>
<dbReference type="AlphaFoldDB" id="A0A9P5U6U0"/>
<feature type="compositionally biased region" description="Basic and acidic residues" evidence="4">
    <location>
        <begin position="43"/>
        <end position="54"/>
    </location>
</feature>
<gene>
    <name evidence="5" type="ORF">BDP27DRAFT_1392803</name>
</gene>
<dbReference type="GO" id="GO:0003676">
    <property type="term" value="F:nucleic acid binding"/>
    <property type="evidence" value="ECO:0007669"/>
    <property type="project" value="InterPro"/>
</dbReference>
<dbReference type="OrthoDB" id="416729at2759"/>
<reference evidence="5" key="1">
    <citation type="submission" date="2020-11" db="EMBL/GenBank/DDBJ databases">
        <authorList>
            <consortium name="DOE Joint Genome Institute"/>
            <person name="Ahrendt S."/>
            <person name="Riley R."/>
            <person name="Andreopoulos W."/>
            <person name="Labutti K."/>
            <person name="Pangilinan J."/>
            <person name="Ruiz-Duenas F.J."/>
            <person name="Barrasa J.M."/>
            <person name="Sanchez-Garcia M."/>
            <person name="Camarero S."/>
            <person name="Miyauchi S."/>
            <person name="Serrano A."/>
            <person name="Linde D."/>
            <person name="Babiker R."/>
            <person name="Drula E."/>
            <person name="Ayuso-Fernandez I."/>
            <person name="Pacheco R."/>
            <person name="Padilla G."/>
            <person name="Ferreira P."/>
            <person name="Barriuso J."/>
            <person name="Kellner H."/>
            <person name="Castanera R."/>
            <person name="Alfaro M."/>
            <person name="Ramirez L."/>
            <person name="Pisabarro A.G."/>
            <person name="Kuo A."/>
            <person name="Tritt A."/>
            <person name="Lipzen A."/>
            <person name="He G."/>
            <person name="Yan M."/>
            <person name="Ng V."/>
            <person name="Cullen D."/>
            <person name="Martin F."/>
            <person name="Rosso M.-N."/>
            <person name="Henrissat B."/>
            <person name="Hibbett D."/>
            <person name="Martinez A.T."/>
            <person name="Grigoriev I.V."/>
        </authorList>
    </citation>
    <scope>NUCLEOTIDE SEQUENCE</scope>
    <source>
        <strain evidence="5">AH 40177</strain>
    </source>
</reference>
<evidence type="ECO:0000256" key="2">
    <source>
        <dbReference type="ARBA" id="ARBA00022694"/>
    </source>
</evidence>
<comment type="caution">
    <text evidence="5">The sequence shown here is derived from an EMBL/GenBank/DDBJ whole genome shotgun (WGS) entry which is preliminary data.</text>
</comment>
<proteinExistence type="predicted"/>
<dbReference type="Gene3D" id="3.30.110.20">
    <property type="entry name" value="Alba-like domain"/>
    <property type="match status" value="1"/>
</dbReference>
<protein>
    <submittedName>
        <fullName evidence="5">Uncharacterized protein</fullName>
    </submittedName>
</protein>
<evidence type="ECO:0000256" key="1">
    <source>
        <dbReference type="ARBA" id="ARBA00004123"/>
    </source>
</evidence>
<keyword evidence="6" id="KW-1185">Reference proteome</keyword>
<dbReference type="GO" id="GO:0000172">
    <property type="term" value="C:ribonuclease MRP complex"/>
    <property type="evidence" value="ECO:0007669"/>
    <property type="project" value="InterPro"/>
</dbReference>
<dbReference type="EMBL" id="JADNRY010000062">
    <property type="protein sequence ID" value="KAF9068341.1"/>
    <property type="molecule type" value="Genomic_DNA"/>
</dbReference>
<keyword evidence="3" id="KW-0539">Nucleus</keyword>
<evidence type="ECO:0000313" key="5">
    <source>
        <dbReference type="EMBL" id="KAF9068341.1"/>
    </source>
</evidence>
<dbReference type="GO" id="GO:0005655">
    <property type="term" value="C:nucleolar ribonuclease P complex"/>
    <property type="evidence" value="ECO:0007669"/>
    <property type="project" value="InterPro"/>
</dbReference>
<feature type="compositionally biased region" description="Polar residues" evidence="4">
    <location>
        <begin position="25"/>
        <end position="42"/>
    </location>
</feature>
<feature type="compositionally biased region" description="Basic residues" evidence="4">
    <location>
        <begin position="187"/>
        <end position="196"/>
    </location>
</feature>